<dbReference type="CDD" id="cd01467">
    <property type="entry name" value="vWA_BatA_type"/>
    <property type="match status" value="1"/>
</dbReference>
<keyword evidence="1" id="KW-0472">Membrane</keyword>
<dbReference type="InterPro" id="IPR002035">
    <property type="entry name" value="VWF_A"/>
</dbReference>
<proteinExistence type="predicted"/>
<accession>A0A3B0YT60</accession>
<protein>
    <submittedName>
        <fullName evidence="3">Aerotolerance protein BatA</fullName>
    </submittedName>
</protein>
<gene>
    <name evidence="3" type="ORF">MNBD_GAMMA13-1165</name>
</gene>
<dbReference type="InterPro" id="IPR036465">
    <property type="entry name" value="vWFA_dom_sf"/>
</dbReference>
<sequence>MSIEFAWPWLLIALPLPLLVGRLLPRAAPEPKPALLLPFQDVLAVVAAVGRAAADRTRLVLATLVWVLLVLAGARPQSVGEAIELPVNGRDLMLAVDLSGSMQAEDMLINKRPRSRLAAVKAVAGEFIERRQGDRLGLILFGDQPYLQTPLTFDTQTVQTQLDEAVLGLAGKRTAIGDAIGLATKRLRQQSQENRVLLLLTDGSNTTGQLDPIKAAELAARQQIRIHTIGIGASKADTLRRQQRATGQELDEDTLTAIAKATGGRFFRARNTDELQQIYTVIDAIEPVDKDLQVFRPIHELYRWPLAGAIFVTLLIVSMRLPHWQRLRRALLREARHV</sequence>
<dbReference type="SUPFAM" id="SSF53300">
    <property type="entry name" value="vWA-like"/>
    <property type="match status" value="1"/>
</dbReference>
<name>A0A3B0YT60_9ZZZZ</name>
<dbReference type="PROSITE" id="PS50234">
    <property type="entry name" value="VWFA"/>
    <property type="match status" value="1"/>
</dbReference>
<dbReference type="PANTHER" id="PTHR22550">
    <property type="entry name" value="SPORE GERMINATION PROTEIN"/>
    <property type="match status" value="1"/>
</dbReference>
<feature type="transmembrane region" description="Helical" evidence="1">
    <location>
        <begin position="301"/>
        <end position="321"/>
    </location>
</feature>
<dbReference type="Pfam" id="PF00092">
    <property type="entry name" value="VWA"/>
    <property type="match status" value="1"/>
</dbReference>
<dbReference type="SMART" id="SM00327">
    <property type="entry name" value="VWA"/>
    <property type="match status" value="1"/>
</dbReference>
<dbReference type="Gene3D" id="3.40.50.410">
    <property type="entry name" value="von Willebrand factor, type A domain"/>
    <property type="match status" value="1"/>
</dbReference>
<dbReference type="InterPro" id="IPR050768">
    <property type="entry name" value="UPF0353/GerABKA_families"/>
</dbReference>
<dbReference type="EMBL" id="UOFK01000184">
    <property type="protein sequence ID" value="VAW79273.1"/>
    <property type="molecule type" value="Genomic_DNA"/>
</dbReference>
<organism evidence="3">
    <name type="scientific">hydrothermal vent metagenome</name>
    <dbReference type="NCBI Taxonomy" id="652676"/>
    <lineage>
        <taxon>unclassified sequences</taxon>
        <taxon>metagenomes</taxon>
        <taxon>ecological metagenomes</taxon>
    </lineage>
</organism>
<feature type="domain" description="VWFA" evidence="2">
    <location>
        <begin position="91"/>
        <end position="285"/>
    </location>
</feature>
<evidence type="ECO:0000313" key="3">
    <source>
        <dbReference type="EMBL" id="VAW79273.1"/>
    </source>
</evidence>
<dbReference type="AlphaFoldDB" id="A0A3B0YT60"/>
<keyword evidence="1" id="KW-1133">Transmembrane helix</keyword>
<dbReference type="PANTHER" id="PTHR22550:SF18">
    <property type="entry name" value="VWFA DOMAIN-CONTAINING PROTEIN"/>
    <property type="match status" value="1"/>
</dbReference>
<keyword evidence="1" id="KW-0812">Transmembrane</keyword>
<evidence type="ECO:0000259" key="2">
    <source>
        <dbReference type="PROSITE" id="PS50234"/>
    </source>
</evidence>
<dbReference type="InterPro" id="IPR033881">
    <property type="entry name" value="vWA_BatA_type"/>
</dbReference>
<reference evidence="3" key="1">
    <citation type="submission" date="2018-06" db="EMBL/GenBank/DDBJ databases">
        <authorList>
            <person name="Zhirakovskaya E."/>
        </authorList>
    </citation>
    <scope>NUCLEOTIDE SEQUENCE</scope>
</reference>
<evidence type="ECO:0000256" key="1">
    <source>
        <dbReference type="SAM" id="Phobius"/>
    </source>
</evidence>